<dbReference type="SUPFAM" id="SSF64153">
    <property type="entry name" value="YjeF N-terminal domain-like"/>
    <property type="match status" value="1"/>
</dbReference>
<organism evidence="22 23">
    <name type="scientific">Celeribacter indicus</name>
    <dbReference type="NCBI Taxonomy" id="1208324"/>
    <lineage>
        <taxon>Bacteria</taxon>
        <taxon>Pseudomonadati</taxon>
        <taxon>Pseudomonadota</taxon>
        <taxon>Alphaproteobacteria</taxon>
        <taxon>Rhodobacterales</taxon>
        <taxon>Roseobacteraceae</taxon>
        <taxon>Celeribacter</taxon>
    </lineage>
</organism>
<feature type="domain" description="YjeF C-terminal" evidence="20">
    <location>
        <begin position="260"/>
        <end position="539"/>
    </location>
</feature>
<dbReference type="GO" id="GO:0052855">
    <property type="term" value="F:ADP-dependent NAD(P)H-hydrate dehydratase activity"/>
    <property type="evidence" value="ECO:0007669"/>
    <property type="project" value="UniProtKB-UniRule"/>
</dbReference>
<dbReference type="PIRSF" id="PIRSF017184">
    <property type="entry name" value="Nnr"/>
    <property type="match status" value="1"/>
</dbReference>
<keyword evidence="5 18" id="KW-0479">Metal-binding</keyword>
<dbReference type="GO" id="GO:0005524">
    <property type="term" value="F:ATP binding"/>
    <property type="evidence" value="ECO:0007669"/>
    <property type="project" value="UniProtKB-UniRule"/>
</dbReference>
<dbReference type="InterPro" id="IPR029056">
    <property type="entry name" value="Ribokinase-like"/>
</dbReference>
<evidence type="ECO:0000256" key="10">
    <source>
        <dbReference type="ARBA" id="ARBA00023027"/>
    </source>
</evidence>
<dbReference type="PROSITE" id="PS01050">
    <property type="entry name" value="YJEF_C_2"/>
    <property type="match status" value="1"/>
</dbReference>
<dbReference type="GO" id="GO:0046872">
    <property type="term" value="F:metal ion binding"/>
    <property type="evidence" value="ECO:0007669"/>
    <property type="project" value="UniProtKB-UniRule"/>
</dbReference>
<comment type="similarity">
    <text evidence="18">Belongs to the NnrE/AIBP family.</text>
</comment>
<comment type="function">
    <text evidence="18">Catalyzes the epimerization of the S- and R-forms of NAD(P)HX, a damaged form of NAD(P)H that is a result of enzymatic or heat-dependent hydration. This is a prerequisite for the S-specific NAD(P)H-hydrate dehydratase to allow the repair of both epimers of NAD(P)HX.</text>
</comment>
<dbReference type="GO" id="GO:0046496">
    <property type="term" value="P:nicotinamide nucleotide metabolic process"/>
    <property type="evidence" value="ECO:0007669"/>
    <property type="project" value="UniProtKB-UniRule"/>
</dbReference>
<keyword evidence="8 17" id="KW-0521">NADP</keyword>
<comment type="similarity">
    <text evidence="4 19">In the C-terminal section; belongs to the NnrD/CARKD family.</text>
</comment>
<evidence type="ECO:0000256" key="8">
    <source>
        <dbReference type="ARBA" id="ARBA00022857"/>
    </source>
</evidence>
<comment type="catalytic activity">
    <reaction evidence="15 17 19">
        <text>(6S)-NADHX + ADP = AMP + phosphate + NADH + H(+)</text>
        <dbReference type="Rhea" id="RHEA:32223"/>
        <dbReference type="ChEBI" id="CHEBI:15378"/>
        <dbReference type="ChEBI" id="CHEBI:43474"/>
        <dbReference type="ChEBI" id="CHEBI:57945"/>
        <dbReference type="ChEBI" id="CHEBI:64074"/>
        <dbReference type="ChEBI" id="CHEBI:456215"/>
        <dbReference type="ChEBI" id="CHEBI:456216"/>
        <dbReference type="EC" id="4.2.1.136"/>
    </reaction>
</comment>
<dbReference type="EC" id="5.1.99.6" evidence="19"/>
<dbReference type="PROSITE" id="PS51383">
    <property type="entry name" value="YJEF_C_3"/>
    <property type="match status" value="1"/>
</dbReference>
<evidence type="ECO:0000256" key="1">
    <source>
        <dbReference type="ARBA" id="ARBA00000013"/>
    </source>
</evidence>
<feature type="domain" description="YjeF N-terminal" evidence="21">
    <location>
        <begin position="10"/>
        <end position="247"/>
    </location>
</feature>
<evidence type="ECO:0000256" key="4">
    <source>
        <dbReference type="ARBA" id="ARBA00009524"/>
    </source>
</evidence>
<feature type="binding site" evidence="17">
    <location>
        <position position="357"/>
    </location>
    <ligand>
        <name>(6S)-NADPHX</name>
        <dbReference type="ChEBI" id="CHEBI:64076"/>
    </ligand>
</feature>
<dbReference type="PROSITE" id="PS51385">
    <property type="entry name" value="YJEF_N"/>
    <property type="match status" value="1"/>
</dbReference>
<evidence type="ECO:0000259" key="21">
    <source>
        <dbReference type="PROSITE" id="PS51385"/>
    </source>
</evidence>
<feature type="binding site" evidence="17">
    <location>
        <position position="406"/>
    </location>
    <ligand>
        <name>(6S)-NADPHX</name>
        <dbReference type="ChEBI" id="CHEBI:64076"/>
    </ligand>
</feature>
<keyword evidence="11 18" id="KW-0413">Isomerase</keyword>
<dbReference type="SUPFAM" id="SSF53613">
    <property type="entry name" value="Ribokinase-like"/>
    <property type="match status" value="1"/>
</dbReference>
<comment type="caution">
    <text evidence="18">Lacks conserved residue(s) required for the propagation of feature annotation.</text>
</comment>
<evidence type="ECO:0000256" key="14">
    <source>
        <dbReference type="ARBA" id="ARBA00025153"/>
    </source>
</evidence>
<dbReference type="GO" id="GO:0110051">
    <property type="term" value="P:metabolite repair"/>
    <property type="evidence" value="ECO:0007669"/>
    <property type="project" value="TreeGrafter"/>
</dbReference>
<feature type="binding site" evidence="17">
    <location>
        <begin position="451"/>
        <end position="455"/>
    </location>
    <ligand>
        <name>AMP</name>
        <dbReference type="ChEBI" id="CHEBI:456215"/>
    </ligand>
</feature>
<evidence type="ECO:0000256" key="6">
    <source>
        <dbReference type="ARBA" id="ARBA00022741"/>
    </source>
</evidence>
<dbReference type="OrthoDB" id="9806925at2"/>
<dbReference type="NCBIfam" id="TIGR00197">
    <property type="entry name" value="yjeF_nterm"/>
    <property type="match status" value="1"/>
</dbReference>
<dbReference type="InterPro" id="IPR004443">
    <property type="entry name" value="YjeF_N_dom"/>
</dbReference>
<comment type="function">
    <text evidence="17">Catalyzes the dehydration of the S-form of NAD(P)HX at the expense of ADP, which is converted to AMP. Together with NAD(P)HX epimerase, which catalyzes the epimerization of the S- and R-forms, the enzyme allows the repair of both epimers of NAD(P)HX, a damaged form of NAD(P)H that is a result of enzymatic or heat-dependent hydration.</text>
</comment>
<keyword evidence="13" id="KW-0511">Multifunctional enzyme</keyword>
<keyword evidence="10 17" id="KW-0520">NAD</keyword>
<evidence type="ECO:0000259" key="20">
    <source>
        <dbReference type="PROSITE" id="PS51383"/>
    </source>
</evidence>
<dbReference type="Pfam" id="PF03853">
    <property type="entry name" value="YjeF_N"/>
    <property type="match status" value="1"/>
</dbReference>
<dbReference type="PANTHER" id="PTHR12592">
    <property type="entry name" value="ATP-DEPENDENT (S)-NAD(P)H-HYDRATE DEHYDRATASE FAMILY MEMBER"/>
    <property type="match status" value="1"/>
</dbReference>
<dbReference type="Gene3D" id="3.40.50.10260">
    <property type="entry name" value="YjeF N-terminal domain"/>
    <property type="match status" value="1"/>
</dbReference>
<dbReference type="HOGENOM" id="CLU_024853_4_1_5"/>
<keyword evidence="6 17" id="KW-0547">Nucleotide-binding</keyword>
<dbReference type="KEGG" id="cid:P73_1643"/>
<comment type="catalytic activity">
    <reaction evidence="1 18 19">
        <text>(6R)-NADHX = (6S)-NADHX</text>
        <dbReference type="Rhea" id="RHEA:32215"/>
        <dbReference type="ChEBI" id="CHEBI:64074"/>
        <dbReference type="ChEBI" id="CHEBI:64075"/>
        <dbReference type="EC" id="5.1.99.6"/>
    </reaction>
</comment>
<name>A0A0B5DS57_9RHOB</name>
<evidence type="ECO:0000256" key="2">
    <source>
        <dbReference type="ARBA" id="ARBA00000909"/>
    </source>
</evidence>
<evidence type="ECO:0000313" key="23">
    <source>
        <dbReference type="Proteomes" id="UP000031521"/>
    </source>
</evidence>
<comment type="catalytic activity">
    <reaction evidence="2 18 19">
        <text>(6R)-NADPHX = (6S)-NADPHX</text>
        <dbReference type="Rhea" id="RHEA:32227"/>
        <dbReference type="ChEBI" id="CHEBI:64076"/>
        <dbReference type="ChEBI" id="CHEBI:64077"/>
        <dbReference type="EC" id="5.1.99.6"/>
    </reaction>
</comment>
<dbReference type="EC" id="4.2.1.136" evidence="19"/>
<dbReference type="NCBIfam" id="TIGR00196">
    <property type="entry name" value="yjeF_cterm"/>
    <property type="match status" value="1"/>
</dbReference>
<protein>
    <recommendedName>
        <fullName evidence="19">Bifunctional NAD(P)H-hydrate repair enzyme</fullName>
    </recommendedName>
    <alternativeName>
        <fullName evidence="19">Nicotinamide nucleotide repair protein</fullName>
    </alternativeName>
    <domain>
        <recommendedName>
            <fullName evidence="19">ADP-dependent (S)-NAD(P)H-hydrate dehydratase</fullName>
            <ecNumber evidence="19">4.2.1.136</ecNumber>
        </recommendedName>
        <alternativeName>
            <fullName evidence="19">ADP-dependent NAD(P)HX dehydratase</fullName>
        </alternativeName>
    </domain>
    <domain>
        <recommendedName>
            <fullName evidence="19">NAD(P)H-hydrate epimerase</fullName>
            <ecNumber evidence="19">5.1.99.6</ecNumber>
        </recommendedName>
    </domain>
</protein>
<feature type="binding site" evidence="18">
    <location>
        <position position="176"/>
    </location>
    <ligand>
        <name>(6S)-NADPHX</name>
        <dbReference type="ChEBI" id="CHEBI:64076"/>
    </ligand>
</feature>
<evidence type="ECO:0000256" key="18">
    <source>
        <dbReference type="HAMAP-Rule" id="MF_01966"/>
    </source>
</evidence>
<comment type="cofactor">
    <cofactor evidence="18 19">
        <name>K(+)</name>
        <dbReference type="ChEBI" id="CHEBI:29103"/>
    </cofactor>
    <text evidence="18 19">Binds 1 potassium ion per subunit.</text>
</comment>
<reference evidence="22 23" key="1">
    <citation type="journal article" date="2014" name="Int. J. Syst. Evol. Microbiol.">
        <title>Celeribacter indicus sp. nov., a polycyclic aromatic hydrocarbon-degrading bacterium from deep-sea sediment and reclassification of Huaishuia halophila as Celeribacter halophilus comb. nov.</title>
        <authorList>
            <person name="Lai Q."/>
            <person name="Cao J."/>
            <person name="Yuan J."/>
            <person name="Li F."/>
            <person name="Shao Z."/>
        </authorList>
    </citation>
    <scope>NUCLEOTIDE SEQUENCE [LARGE SCALE GENOMIC DNA]</scope>
    <source>
        <strain evidence="22">P73</strain>
    </source>
</reference>
<keyword evidence="9 18" id="KW-0630">Potassium</keyword>
<evidence type="ECO:0000256" key="19">
    <source>
        <dbReference type="PIRNR" id="PIRNR017184"/>
    </source>
</evidence>
<evidence type="ECO:0000256" key="5">
    <source>
        <dbReference type="ARBA" id="ARBA00022723"/>
    </source>
</evidence>
<dbReference type="Proteomes" id="UP000031521">
    <property type="component" value="Chromosome"/>
</dbReference>
<dbReference type="InterPro" id="IPR000631">
    <property type="entry name" value="CARKD"/>
</dbReference>
<dbReference type="HAMAP" id="MF_01966">
    <property type="entry name" value="NADHX_epimerase"/>
    <property type="match status" value="1"/>
</dbReference>
<evidence type="ECO:0000256" key="3">
    <source>
        <dbReference type="ARBA" id="ARBA00006001"/>
    </source>
</evidence>
<comment type="function">
    <text evidence="14 19">Bifunctional enzyme that catalyzes the epimerization of the S- and R-forms of NAD(P)HX and the dehydration of the S-form of NAD(P)HX at the expense of ADP, which is converted to AMP. This allows the repair of both epimers of NAD(P)HX, a damaged form of NAD(P)H that is a result of enzymatic or heat-dependent hydration.</text>
</comment>
<feature type="binding site" evidence="18">
    <location>
        <begin position="62"/>
        <end position="66"/>
    </location>
    <ligand>
        <name>(6S)-NADPHX</name>
        <dbReference type="ChEBI" id="CHEBI:64076"/>
    </ligand>
</feature>
<keyword evidence="7 17" id="KW-0067">ATP-binding</keyword>
<evidence type="ECO:0000256" key="7">
    <source>
        <dbReference type="ARBA" id="ARBA00022840"/>
    </source>
</evidence>
<evidence type="ECO:0000313" key="22">
    <source>
        <dbReference type="EMBL" id="AJE46358.1"/>
    </source>
</evidence>
<dbReference type="PANTHER" id="PTHR12592:SF0">
    <property type="entry name" value="ATP-DEPENDENT (S)-NAD(P)H-HYDRATE DEHYDRATASE"/>
    <property type="match status" value="1"/>
</dbReference>
<keyword evidence="23" id="KW-1185">Reference proteome</keyword>
<proteinExistence type="inferred from homology"/>
<evidence type="ECO:0000256" key="17">
    <source>
        <dbReference type="HAMAP-Rule" id="MF_01965"/>
    </source>
</evidence>
<evidence type="ECO:0000256" key="12">
    <source>
        <dbReference type="ARBA" id="ARBA00023239"/>
    </source>
</evidence>
<dbReference type="RefSeq" id="WP_043869255.1">
    <property type="nucleotide sequence ID" value="NZ_CP004393.1"/>
</dbReference>
<feature type="binding site" evidence="17">
    <location>
        <position position="484"/>
    </location>
    <ligand>
        <name>AMP</name>
        <dbReference type="ChEBI" id="CHEBI:456215"/>
    </ligand>
</feature>
<feature type="binding site" evidence="17">
    <location>
        <position position="294"/>
    </location>
    <ligand>
        <name>(6S)-NADPHX</name>
        <dbReference type="ChEBI" id="CHEBI:64076"/>
    </ligand>
</feature>
<dbReference type="CDD" id="cd01171">
    <property type="entry name" value="YXKO-related"/>
    <property type="match status" value="1"/>
</dbReference>
<dbReference type="Pfam" id="PF01256">
    <property type="entry name" value="Carb_kinase"/>
    <property type="match status" value="1"/>
</dbReference>
<comment type="similarity">
    <text evidence="17">Belongs to the NnrD/CARKD family.</text>
</comment>
<dbReference type="InterPro" id="IPR030677">
    <property type="entry name" value="Nnr"/>
</dbReference>
<comment type="subunit">
    <text evidence="17">Homotetramer.</text>
</comment>
<dbReference type="STRING" id="1208324.P73_1643"/>
<feature type="binding site" evidence="18">
    <location>
        <position position="179"/>
    </location>
    <ligand>
        <name>K(+)</name>
        <dbReference type="ChEBI" id="CHEBI:29103"/>
    </ligand>
</feature>
<feature type="binding site" evidence="18">
    <location>
        <position position="63"/>
    </location>
    <ligand>
        <name>K(+)</name>
        <dbReference type="ChEBI" id="CHEBI:29103"/>
    </ligand>
</feature>
<feature type="binding site" evidence="18">
    <location>
        <begin position="134"/>
        <end position="140"/>
    </location>
    <ligand>
        <name>(6S)-NADPHX</name>
        <dbReference type="ChEBI" id="CHEBI:64076"/>
    </ligand>
</feature>
<dbReference type="InterPro" id="IPR036652">
    <property type="entry name" value="YjeF_N_dom_sf"/>
</dbReference>
<dbReference type="AlphaFoldDB" id="A0A0B5DS57"/>
<dbReference type="InterPro" id="IPR017953">
    <property type="entry name" value="Carbohydrate_kinase_pred_CS"/>
</dbReference>
<feature type="binding site" evidence="17">
    <location>
        <position position="485"/>
    </location>
    <ligand>
        <name>(6S)-NADPHX</name>
        <dbReference type="ChEBI" id="CHEBI:64076"/>
    </ligand>
</feature>
<gene>
    <name evidence="18" type="primary">nnrE</name>
    <name evidence="17" type="synonym">nnrD</name>
    <name evidence="22" type="ORF">P73_1643</name>
</gene>
<comment type="similarity">
    <text evidence="3 19">In the N-terminal section; belongs to the NnrE/AIBP family.</text>
</comment>
<comment type="catalytic activity">
    <reaction evidence="16 17 19">
        <text>(6S)-NADPHX + ADP = AMP + phosphate + NADPH + H(+)</text>
        <dbReference type="Rhea" id="RHEA:32235"/>
        <dbReference type="ChEBI" id="CHEBI:15378"/>
        <dbReference type="ChEBI" id="CHEBI:43474"/>
        <dbReference type="ChEBI" id="CHEBI:57783"/>
        <dbReference type="ChEBI" id="CHEBI:64076"/>
        <dbReference type="ChEBI" id="CHEBI:456215"/>
        <dbReference type="ChEBI" id="CHEBI:456216"/>
        <dbReference type="EC" id="4.2.1.136"/>
    </reaction>
</comment>
<sequence>MAELLTSAQMRAIEGAVIDRGAVTGLDLMERAGQGVVDAVFEEWPELARSSHRATVLCGPGNNGGDGFVIARLLKQRGWEVEVFLYGDPAKLPPDATVNYGRWAELGSVSELRKTGAWVEPLLQADLCVDALFGTGLTRPFDDDHAEALGAYVLEAYNNIFSGARAPYIDRIVAVDVPSGLCADSGRVLSAQGAEETDPTKRSGVCFGADLTVTFHRAKLGQYLGEGPELCGKLVVADIGLWGGVTGAPPVRQVDAAVLRGHGLRPDVGKRADQHKYSHGHALILSGLSGKTGAARLAARAALRVGAGLVTLGTPHAAVTEVAAQLTAIMLREIDTPETLTRVLADQRLTALCLGPGFGIDRAREFLPCVLAAHRATVLDADALTALAEGETAFAALHDRCVLTPHAGEFERLFPDIAARLAEPPTKGPAYSKVDATRDAARRAGCPVLFKGSDTVIASPDGRCSVNAAVYDRAAPWLATAGTGDVLAGLIAGLLARGFAPDHAAETAAWLHVEAAYSFGPGLIAEDLPEELPTVFRTLGL</sequence>
<accession>A0A0B5DS57</accession>
<dbReference type="Gene3D" id="3.40.1190.20">
    <property type="match status" value="1"/>
</dbReference>
<keyword evidence="12 17" id="KW-0456">Lyase</keyword>
<evidence type="ECO:0000256" key="16">
    <source>
        <dbReference type="ARBA" id="ARBA00049209"/>
    </source>
</evidence>
<dbReference type="GO" id="GO:0052856">
    <property type="term" value="F:NAD(P)HX epimerase activity"/>
    <property type="evidence" value="ECO:0007669"/>
    <property type="project" value="UniProtKB-UniRule"/>
</dbReference>
<dbReference type="EMBL" id="CP004393">
    <property type="protein sequence ID" value="AJE46358.1"/>
    <property type="molecule type" value="Genomic_DNA"/>
</dbReference>
<evidence type="ECO:0000256" key="11">
    <source>
        <dbReference type="ARBA" id="ARBA00023235"/>
    </source>
</evidence>
<evidence type="ECO:0000256" key="9">
    <source>
        <dbReference type="ARBA" id="ARBA00022958"/>
    </source>
</evidence>
<dbReference type="HAMAP" id="MF_01965">
    <property type="entry name" value="NADHX_dehydratase"/>
    <property type="match status" value="1"/>
</dbReference>
<feature type="binding site" evidence="18">
    <location>
        <position position="130"/>
    </location>
    <ligand>
        <name>K(+)</name>
        <dbReference type="ChEBI" id="CHEBI:29103"/>
    </ligand>
</feature>
<evidence type="ECO:0000256" key="13">
    <source>
        <dbReference type="ARBA" id="ARBA00023268"/>
    </source>
</evidence>
<comment type="cofactor">
    <cofactor evidence="17">
        <name>Mg(2+)</name>
        <dbReference type="ChEBI" id="CHEBI:18420"/>
    </cofactor>
</comment>
<evidence type="ECO:0000256" key="15">
    <source>
        <dbReference type="ARBA" id="ARBA00048238"/>
    </source>
</evidence>